<dbReference type="HOGENOM" id="CLU_092833_0_0_1"/>
<evidence type="ECO:0000256" key="4">
    <source>
        <dbReference type="ARBA" id="ARBA00024819"/>
    </source>
</evidence>
<dbReference type="GO" id="GO:0005829">
    <property type="term" value="C:cytosol"/>
    <property type="evidence" value="ECO:0007669"/>
    <property type="project" value="TreeGrafter"/>
</dbReference>
<keyword evidence="3" id="KW-0963">Cytoplasm</keyword>
<evidence type="ECO:0000313" key="8">
    <source>
        <dbReference type="EnsemblMetazoa" id="CapteP207302"/>
    </source>
</evidence>
<protein>
    <recommendedName>
        <fullName evidence="5">Cilia- and flagella-associated protein 418</fullName>
    </recommendedName>
</protein>
<evidence type="ECO:0000313" key="7">
    <source>
        <dbReference type="EMBL" id="ELU14363.1"/>
    </source>
</evidence>
<dbReference type="GO" id="GO:0001917">
    <property type="term" value="C:photoreceptor inner segment"/>
    <property type="evidence" value="ECO:0007669"/>
    <property type="project" value="UniProtKB-SubCell"/>
</dbReference>
<feature type="compositionally biased region" description="Basic and acidic residues" evidence="6">
    <location>
        <begin position="40"/>
        <end position="52"/>
    </location>
</feature>
<dbReference type="STRING" id="283909.R7V674"/>
<dbReference type="OMA" id="RAKMEPS"/>
<dbReference type="AlphaFoldDB" id="R7V674"/>
<sequence>MDDEFDDLLNEVEDKFCASRLQKPTHKHQAVTQTNHGGKKKETPRLKTNKSELDDTIDDLLQDTPLDHTASSPRVPIAKEVDSASGLFRQSSEKQATKKCFPVFIGGTETPLGLSTTVNSRACNGLRCTDCDFKISTFDGFKWHASVDYLFLRNNMPDFHRLNPKLIKKKGCRAYACQCKWKSVEGDLTNLQSEIDLKWVCGKH</sequence>
<dbReference type="EMBL" id="KB294551">
    <property type="protein sequence ID" value="ELU14363.1"/>
    <property type="molecule type" value="Genomic_DNA"/>
</dbReference>
<accession>R7V674</accession>
<reference evidence="7 9" key="2">
    <citation type="journal article" date="2013" name="Nature">
        <title>Insights into bilaterian evolution from three spiralian genomes.</title>
        <authorList>
            <person name="Simakov O."/>
            <person name="Marletaz F."/>
            <person name="Cho S.J."/>
            <person name="Edsinger-Gonzales E."/>
            <person name="Havlak P."/>
            <person name="Hellsten U."/>
            <person name="Kuo D.H."/>
            <person name="Larsson T."/>
            <person name="Lv J."/>
            <person name="Arendt D."/>
            <person name="Savage R."/>
            <person name="Osoegawa K."/>
            <person name="de Jong P."/>
            <person name="Grimwood J."/>
            <person name="Chapman J.A."/>
            <person name="Shapiro H."/>
            <person name="Aerts A."/>
            <person name="Otillar R.P."/>
            <person name="Terry A.Y."/>
            <person name="Boore J.L."/>
            <person name="Grigoriev I.V."/>
            <person name="Lindberg D.R."/>
            <person name="Seaver E.C."/>
            <person name="Weisblat D.A."/>
            <person name="Putnam N.H."/>
            <person name="Rokhsar D.S."/>
        </authorList>
    </citation>
    <scope>NUCLEOTIDE SEQUENCE</scope>
    <source>
        <strain evidence="7 9">I ESC-2004</strain>
    </source>
</reference>
<reference evidence="8" key="3">
    <citation type="submission" date="2015-06" db="UniProtKB">
        <authorList>
            <consortium name="EnsemblMetazoa"/>
        </authorList>
    </citation>
    <scope>IDENTIFICATION</scope>
</reference>
<dbReference type="Pfam" id="PF14996">
    <property type="entry name" value="RMP"/>
    <property type="match status" value="1"/>
</dbReference>
<reference evidence="9" key="1">
    <citation type="submission" date="2012-12" db="EMBL/GenBank/DDBJ databases">
        <authorList>
            <person name="Hellsten U."/>
            <person name="Grimwood J."/>
            <person name="Chapman J.A."/>
            <person name="Shapiro H."/>
            <person name="Aerts A."/>
            <person name="Otillar R.P."/>
            <person name="Terry A.Y."/>
            <person name="Boore J.L."/>
            <person name="Simakov O."/>
            <person name="Marletaz F."/>
            <person name="Cho S.-J."/>
            <person name="Edsinger-Gonzales E."/>
            <person name="Havlak P."/>
            <person name="Kuo D.-H."/>
            <person name="Larsson T."/>
            <person name="Lv J."/>
            <person name="Arendt D."/>
            <person name="Savage R."/>
            <person name="Osoegawa K."/>
            <person name="de Jong P."/>
            <person name="Lindberg D.R."/>
            <person name="Seaver E.C."/>
            <person name="Weisblat D.A."/>
            <person name="Putnam N.H."/>
            <person name="Grigoriev I.V."/>
            <person name="Rokhsar D.S."/>
        </authorList>
    </citation>
    <scope>NUCLEOTIDE SEQUENCE</scope>
    <source>
        <strain evidence="9">I ESC-2004</strain>
    </source>
</reference>
<evidence type="ECO:0000256" key="6">
    <source>
        <dbReference type="SAM" id="MobiDB-lite"/>
    </source>
</evidence>
<evidence type="ECO:0000256" key="1">
    <source>
        <dbReference type="ARBA" id="ARBA00004437"/>
    </source>
</evidence>
<dbReference type="EnsemblMetazoa" id="CapteT207302">
    <property type="protein sequence ID" value="CapteP207302"/>
    <property type="gene ID" value="CapteG207302"/>
</dbReference>
<evidence type="ECO:0000256" key="5">
    <source>
        <dbReference type="ARBA" id="ARBA00026215"/>
    </source>
</evidence>
<name>R7V674_CAPTE</name>
<keyword evidence="9" id="KW-1185">Reference proteome</keyword>
<dbReference type="OrthoDB" id="259905at2759"/>
<dbReference type="PANTHER" id="PTHR33958">
    <property type="entry name" value="PROTEIN C8ORF37"/>
    <property type="match status" value="1"/>
</dbReference>
<comment type="function">
    <text evidence="4">May be involved in photoreceptor outer segment disk morphogenesis.</text>
</comment>
<feature type="region of interest" description="Disordered" evidence="6">
    <location>
        <begin position="19"/>
        <end position="52"/>
    </location>
</feature>
<dbReference type="InterPro" id="IPR029239">
    <property type="entry name" value="CFAP418"/>
</dbReference>
<gene>
    <name evidence="7" type="ORF">CAPTEDRAFT_207302</name>
</gene>
<dbReference type="EMBL" id="AMQN01018576">
    <property type="status" value="NOT_ANNOTATED_CDS"/>
    <property type="molecule type" value="Genomic_DNA"/>
</dbReference>
<comment type="subcellular location">
    <subcellularLocation>
        <location evidence="2">Cytoplasm</location>
    </subcellularLocation>
    <subcellularLocation>
        <location evidence="1">Photoreceptor inner segment</location>
    </subcellularLocation>
</comment>
<organism evidence="7">
    <name type="scientific">Capitella teleta</name>
    <name type="common">Polychaete worm</name>
    <dbReference type="NCBI Taxonomy" id="283909"/>
    <lineage>
        <taxon>Eukaryota</taxon>
        <taxon>Metazoa</taxon>
        <taxon>Spiralia</taxon>
        <taxon>Lophotrochozoa</taxon>
        <taxon>Annelida</taxon>
        <taxon>Polychaeta</taxon>
        <taxon>Sedentaria</taxon>
        <taxon>Scolecida</taxon>
        <taxon>Capitellidae</taxon>
        <taxon>Capitella</taxon>
    </lineage>
</organism>
<proteinExistence type="predicted"/>
<dbReference type="PANTHER" id="PTHR33958:SF1">
    <property type="entry name" value="CILIA- AND FLAGELLA-ASSOCIATED PROTEIN 418"/>
    <property type="match status" value="1"/>
</dbReference>
<dbReference type="Proteomes" id="UP000014760">
    <property type="component" value="Unassembled WGS sequence"/>
</dbReference>
<evidence type="ECO:0000313" key="9">
    <source>
        <dbReference type="Proteomes" id="UP000014760"/>
    </source>
</evidence>
<evidence type="ECO:0000256" key="3">
    <source>
        <dbReference type="ARBA" id="ARBA00022490"/>
    </source>
</evidence>
<evidence type="ECO:0000256" key="2">
    <source>
        <dbReference type="ARBA" id="ARBA00004496"/>
    </source>
</evidence>